<sequence>MRQTFHNVSGRSRTSSGCVLRNDEVPTLRARFARLAGVAVSALQPLKVSRYEPGERFDIHTDAFRGDLRDAEPDPNDWWADRHRVEHGVKGAPISGCNRMLTIFVYLNTVARGGRTRWRWTNHDLALGGSHGTSFYEAPGPGSGRTEVEHGSGADVSVAPVEGTGVLHFPACTAAAGGWTDYNAYHEAEPTVDETKWVAQQFIWSHERLDWRAVLDAENHEPSTRRSDDVI</sequence>
<proteinExistence type="inferred from homology"/>
<gene>
    <name evidence="5" type="ORF">Ctob_007779</name>
</gene>
<dbReference type="PANTHER" id="PTHR10869:SF229">
    <property type="entry name" value="PROLYL 4-HYDROXYLASE ALPHA SUBUNIT DOMAIN-CONTAINING PROTEIN"/>
    <property type="match status" value="1"/>
</dbReference>
<dbReference type="GO" id="GO:0005783">
    <property type="term" value="C:endoplasmic reticulum"/>
    <property type="evidence" value="ECO:0007669"/>
    <property type="project" value="TreeGrafter"/>
</dbReference>
<dbReference type="Gene3D" id="2.60.120.620">
    <property type="entry name" value="q2cbj1_9rhob like domain"/>
    <property type="match status" value="1"/>
</dbReference>
<comment type="similarity">
    <text evidence="3">Belongs to the iron/ascorbate-dependent oxidoreductase family.</text>
</comment>
<evidence type="ECO:0000256" key="2">
    <source>
        <dbReference type="ARBA" id="ARBA00023004"/>
    </source>
</evidence>
<keyword evidence="6" id="KW-1185">Reference proteome</keyword>
<keyword evidence="1 3" id="KW-0479">Metal-binding</keyword>
<dbReference type="PROSITE" id="PS51471">
    <property type="entry name" value="FE2OG_OXY"/>
    <property type="match status" value="1"/>
</dbReference>
<name>A0A0M0JX47_9EUKA</name>
<evidence type="ECO:0000256" key="3">
    <source>
        <dbReference type="RuleBase" id="RU003682"/>
    </source>
</evidence>
<dbReference type="Proteomes" id="UP000037460">
    <property type="component" value="Unassembled WGS sequence"/>
</dbReference>
<dbReference type="AlphaFoldDB" id="A0A0M0JX47"/>
<evidence type="ECO:0000256" key="1">
    <source>
        <dbReference type="ARBA" id="ARBA00022723"/>
    </source>
</evidence>
<evidence type="ECO:0000259" key="4">
    <source>
        <dbReference type="PROSITE" id="PS51471"/>
    </source>
</evidence>
<organism evidence="5 6">
    <name type="scientific">Chrysochromulina tobinii</name>
    <dbReference type="NCBI Taxonomy" id="1460289"/>
    <lineage>
        <taxon>Eukaryota</taxon>
        <taxon>Haptista</taxon>
        <taxon>Haptophyta</taxon>
        <taxon>Prymnesiophyceae</taxon>
        <taxon>Prymnesiales</taxon>
        <taxon>Chrysochromulinaceae</taxon>
        <taxon>Chrysochromulina</taxon>
    </lineage>
</organism>
<dbReference type="GO" id="GO:0046872">
    <property type="term" value="F:metal ion binding"/>
    <property type="evidence" value="ECO:0007669"/>
    <property type="project" value="UniProtKB-KW"/>
</dbReference>
<protein>
    <submittedName>
        <fullName evidence="5">Prolyl 4-hydroxylase alpha-1 subunit</fullName>
    </submittedName>
</protein>
<dbReference type="InterPro" id="IPR005123">
    <property type="entry name" value="Oxoglu/Fe-dep_dioxygenase_dom"/>
</dbReference>
<reference evidence="6" key="1">
    <citation type="journal article" date="2015" name="PLoS Genet.">
        <title>Genome Sequence and Transcriptome Analyses of Chrysochromulina tobin: Metabolic Tools for Enhanced Algal Fitness in the Prominent Order Prymnesiales (Haptophyceae).</title>
        <authorList>
            <person name="Hovde B.T."/>
            <person name="Deodato C.R."/>
            <person name="Hunsperger H.M."/>
            <person name="Ryken S.A."/>
            <person name="Yost W."/>
            <person name="Jha R.K."/>
            <person name="Patterson J."/>
            <person name="Monnat R.J. Jr."/>
            <person name="Barlow S.B."/>
            <person name="Starkenburg S.R."/>
            <person name="Cattolico R.A."/>
        </authorList>
    </citation>
    <scope>NUCLEOTIDE SEQUENCE</scope>
    <source>
        <strain evidence="6">CCMP291</strain>
    </source>
</reference>
<keyword evidence="3" id="KW-0560">Oxidoreductase</keyword>
<feature type="domain" description="Fe2OG dioxygenase" evidence="4">
    <location>
        <begin position="41"/>
        <end position="207"/>
    </location>
</feature>
<dbReference type="InterPro" id="IPR045054">
    <property type="entry name" value="P4HA-like"/>
</dbReference>
<dbReference type="EMBL" id="JWZX01002133">
    <property type="protein sequence ID" value="KOO30892.1"/>
    <property type="molecule type" value="Genomic_DNA"/>
</dbReference>
<evidence type="ECO:0000313" key="5">
    <source>
        <dbReference type="EMBL" id="KOO30892.1"/>
    </source>
</evidence>
<dbReference type="GO" id="GO:0004656">
    <property type="term" value="F:procollagen-proline 4-dioxygenase activity"/>
    <property type="evidence" value="ECO:0007669"/>
    <property type="project" value="TreeGrafter"/>
</dbReference>
<dbReference type="OrthoDB" id="407973at2759"/>
<evidence type="ECO:0000313" key="6">
    <source>
        <dbReference type="Proteomes" id="UP000037460"/>
    </source>
</evidence>
<comment type="caution">
    <text evidence="5">The sequence shown here is derived from an EMBL/GenBank/DDBJ whole genome shotgun (WGS) entry which is preliminary data.</text>
</comment>
<keyword evidence="2 3" id="KW-0408">Iron</keyword>
<accession>A0A0M0JX47</accession>
<dbReference type="PANTHER" id="PTHR10869">
    <property type="entry name" value="PROLYL 4-HYDROXYLASE ALPHA SUBUNIT"/>
    <property type="match status" value="1"/>
</dbReference>